<feature type="domain" description="CN hydrolase" evidence="2">
    <location>
        <begin position="6"/>
        <end position="294"/>
    </location>
</feature>
<dbReference type="Pfam" id="PF00795">
    <property type="entry name" value="CN_hydrolase"/>
    <property type="match status" value="1"/>
</dbReference>
<dbReference type="GO" id="GO:0047661">
    <property type="term" value="F:amino-acid racemase activity"/>
    <property type="evidence" value="ECO:0007669"/>
    <property type="project" value="InterPro"/>
</dbReference>
<dbReference type="CDD" id="cd07569">
    <property type="entry name" value="DCase"/>
    <property type="match status" value="1"/>
</dbReference>
<dbReference type="InterPro" id="IPR052186">
    <property type="entry name" value="Hydantoin_racemase-like"/>
</dbReference>
<dbReference type="InterPro" id="IPR015942">
    <property type="entry name" value="Asp/Glu/hydantoin_racemase"/>
</dbReference>
<dbReference type="InterPro" id="IPR036526">
    <property type="entry name" value="C-N_Hydrolase_sf"/>
</dbReference>
<dbReference type="InterPro" id="IPR003010">
    <property type="entry name" value="C-N_Hydrolase"/>
</dbReference>
<gene>
    <name evidence="3" type="ORF">LTR82_012130</name>
</gene>
<dbReference type="PANTHER" id="PTHR28047:SF6">
    <property type="entry name" value="CN HYDROLASE DOMAIN-CONTAINING PROTEIN"/>
    <property type="match status" value="1"/>
</dbReference>
<evidence type="ECO:0000256" key="1">
    <source>
        <dbReference type="ARBA" id="ARBA00038414"/>
    </source>
</evidence>
<dbReference type="Proteomes" id="UP001168146">
    <property type="component" value="Unassembled WGS sequence"/>
</dbReference>
<proteinExistence type="inferred from homology"/>
<sequence>MPSNAIRLAAAQMGTTHRSDPRSKTLDRMLKLLDDAANQGAEVVLFPEIALTTFFPRYLIDDAEELTSWFEQGDVTKSENTAPLFDKARELGVDVSLGFAEAAENGERFNSSIYYHAKSGSILSKYRKIHLPGDFEPFEDPDAVNQLEKRYFKPGDLGFQAFRVPDLASSSEPIMGMMICNDRRWTEAWRCLGLQGVEVVLCGYNTPGFAPHLFGSDKNADPKQAEQTALFHHKLVMQHGSYTNATFSVCAARCGVDDGKYSLIGGSCIVGPEGDILAEAKTVEDEIIIADCDLRACRQGKTRTFDFARHRRVEHYSRIVDQTGTIEPPKLSDTASPTPSTNGWQFNGTHHLPHPPTATPPPKPIRILLCNPNATPSMTASCLTMANPTLPPDVSLHAFTAPPPAPSAIESAADNVLSAAASFRALLPLQNRENYSAILVACYSDHALIRMLREELEVPVIGIMEASLFVARTLGARFGIVATSQRSAIGHVDAVRHYGMQPFCAGIESCGLGVLDLERKPREEVLGAMQDAAVRLVGKGAEVLTLGCAGMTDMKAAVEEAVGEDVRVVDGVVAGVHHLVGVARAGGRTAKGGLFASSALGRKARGQGYI</sequence>
<dbReference type="PROSITE" id="PS50263">
    <property type="entry name" value="CN_HYDROLASE"/>
    <property type="match status" value="1"/>
</dbReference>
<dbReference type="EMBL" id="JASUXU010000047">
    <property type="protein sequence ID" value="KAK0316988.1"/>
    <property type="molecule type" value="Genomic_DNA"/>
</dbReference>
<dbReference type="AlphaFoldDB" id="A0AAN6FFU6"/>
<dbReference type="PANTHER" id="PTHR28047">
    <property type="entry name" value="PROTEIN DCG1"/>
    <property type="match status" value="1"/>
</dbReference>
<name>A0AAN6FFU6_9PEZI</name>
<dbReference type="Pfam" id="PF01177">
    <property type="entry name" value="Asp_Glu_race"/>
    <property type="match status" value="1"/>
</dbReference>
<protein>
    <recommendedName>
        <fullName evidence="2">CN hydrolase domain-containing protein</fullName>
    </recommendedName>
</protein>
<comment type="caution">
    <text evidence="3">The sequence shown here is derived from an EMBL/GenBank/DDBJ whole genome shotgun (WGS) entry which is preliminary data.</text>
</comment>
<evidence type="ECO:0000313" key="3">
    <source>
        <dbReference type="EMBL" id="KAK0316988.1"/>
    </source>
</evidence>
<organism evidence="3 4">
    <name type="scientific">Friedmanniomyces endolithicus</name>
    <dbReference type="NCBI Taxonomy" id="329885"/>
    <lineage>
        <taxon>Eukaryota</taxon>
        <taxon>Fungi</taxon>
        <taxon>Dikarya</taxon>
        <taxon>Ascomycota</taxon>
        <taxon>Pezizomycotina</taxon>
        <taxon>Dothideomycetes</taxon>
        <taxon>Dothideomycetidae</taxon>
        <taxon>Mycosphaerellales</taxon>
        <taxon>Teratosphaeriaceae</taxon>
        <taxon>Friedmanniomyces</taxon>
    </lineage>
</organism>
<comment type="similarity">
    <text evidence="1">Belongs to the HyuE racemase family.</text>
</comment>
<accession>A0AAN6FFU6</accession>
<dbReference type="SUPFAM" id="SSF56317">
    <property type="entry name" value="Carbon-nitrogen hydrolase"/>
    <property type="match status" value="1"/>
</dbReference>
<dbReference type="InterPro" id="IPR053714">
    <property type="entry name" value="Iso_Racemase_Enz_sf"/>
</dbReference>
<reference evidence="3" key="1">
    <citation type="submission" date="2021-12" db="EMBL/GenBank/DDBJ databases">
        <title>Black yeast isolated from Biological Soil Crust.</title>
        <authorList>
            <person name="Kurbessoian T."/>
        </authorList>
    </citation>
    <scope>NUCLEOTIDE SEQUENCE</scope>
    <source>
        <strain evidence="3">CCFEE 5208</strain>
    </source>
</reference>
<evidence type="ECO:0000259" key="2">
    <source>
        <dbReference type="PROSITE" id="PS50263"/>
    </source>
</evidence>
<dbReference type="Gene3D" id="3.60.110.10">
    <property type="entry name" value="Carbon-nitrogen hydrolase"/>
    <property type="match status" value="1"/>
</dbReference>
<evidence type="ECO:0000313" key="4">
    <source>
        <dbReference type="Proteomes" id="UP001168146"/>
    </source>
</evidence>
<dbReference type="Gene3D" id="3.40.50.12500">
    <property type="match status" value="1"/>
</dbReference>